<keyword evidence="3" id="KW-1185">Reference proteome</keyword>
<dbReference type="PANTHER" id="PTHR31302:SF0">
    <property type="entry name" value="TRANSMEMBRANE PROTEIN WITH METALLOPHOSPHOESTERASE DOMAIN"/>
    <property type="match status" value="1"/>
</dbReference>
<comment type="caution">
    <text evidence="2">The sequence shown here is derived from an EMBL/GenBank/DDBJ whole genome shotgun (WGS) entry which is preliminary data.</text>
</comment>
<name>A0ABW9MEH7_9FIRM</name>
<dbReference type="Gene3D" id="3.60.21.10">
    <property type="match status" value="1"/>
</dbReference>
<dbReference type="EMBL" id="JBGMEF010000019">
    <property type="protein sequence ID" value="MFO3667264.1"/>
    <property type="molecule type" value="Genomic_DNA"/>
</dbReference>
<gene>
    <name evidence="2" type="ORF">ACCQ42_05710</name>
</gene>
<evidence type="ECO:0000313" key="2">
    <source>
        <dbReference type="EMBL" id="MFO3667264.1"/>
    </source>
</evidence>
<dbReference type="InterPro" id="IPR004843">
    <property type="entry name" value="Calcineurin-like_PHP"/>
</dbReference>
<evidence type="ECO:0000313" key="3">
    <source>
        <dbReference type="Proteomes" id="UP001637994"/>
    </source>
</evidence>
<dbReference type="Pfam" id="PF00149">
    <property type="entry name" value="Metallophos"/>
    <property type="match status" value="1"/>
</dbReference>
<proteinExistence type="predicted"/>
<organism evidence="2 3">
    <name type="scientific">Anaerococcus kampingae</name>
    <dbReference type="NCBI Taxonomy" id="3115614"/>
    <lineage>
        <taxon>Bacteria</taxon>
        <taxon>Bacillati</taxon>
        <taxon>Bacillota</taxon>
        <taxon>Tissierellia</taxon>
        <taxon>Tissierellales</taxon>
        <taxon>Peptoniphilaceae</taxon>
        <taxon>Anaerococcus</taxon>
    </lineage>
</organism>
<dbReference type="RefSeq" id="WP_410035613.1">
    <property type="nucleotide sequence ID" value="NZ_JBGMEF010000019.1"/>
</dbReference>
<protein>
    <submittedName>
        <fullName evidence="2">Metallophosphoesterase</fullName>
    </submittedName>
</protein>
<sequence length="266" mass="30261">MKTKNKVILASLALAAGLGLKYNHDQCFVAREKIETFYSDKVDSDIKITHISDFHSNVLSNLDEVLGNIKKFDPDLIFLTGDMIDYPTDNKIKRTMYFINKLDELGIKTYFVSGNHEEASQDSEKFYAQIQDLGIRFLQNDGEKIKIRDNDLYIYGTSYFGANLDAFDPNNDSLNLVLSHFSKKIRDNYDPRIDFIFSGHTHGGQVRAPFIGALVAPGEGYFPKYDRGEFKYGSSTIYIESGLGNTFLPLRFLNPISYTNITIKRP</sequence>
<dbReference type="SUPFAM" id="SSF56300">
    <property type="entry name" value="Metallo-dependent phosphatases"/>
    <property type="match status" value="1"/>
</dbReference>
<evidence type="ECO:0000259" key="1">
    <source>
        <dbReference type="Pfam" id="PF00149"/>
    </source>
</evidence>
<reference evidence="2 3" key="1">
    <citation type="journal article" date="2025" name="Anaerobe">
        <title>Description of Anaerococcus kampingiae sp. nov., Anaerococcus groningensis sp. nov., Anaerococcus martiniensis sp. nov., and Anaerococcus cruorum sp. nov., isolated from human clinical specimens.</title>
        <authorList>
            <person name="Boiten K.E."/>
            <person name="Meijer J."/>
            <person name="van Wezel E.M."/>
            <person name="Veloo A.C.M."/>
        </authorList>
    </citation>
    <scope>NUCLEOTIDE SEQUENCE [LARGE SCALE GENOMIC DNA]</scope>
    <source>
        <strain evidence="2 3">ENR0874</strain>
    </source>
</reference>
<dbReference type="Proteomes" id="UP001637994">
    <property type="component" value="Unassembled WGS sequence"/>
</dbReference>
<dbReference type="InterPro" id="IPR029052">
    <property type="entry name" value="Metallo-depent_PP-like"/>
</dbReference>
<dbReference type="PANTHER" id="PTHR31302">
    <property type="entry name" value="TRANSMEMBRANE PROTEIN WITH METALLOPHOSPHOESTERASE DOMAIN-RELATED"/>
    <property type="match status" value="1"/>
</dbReference>
<accession>A0ABW9MEH7</accession>
<feature type="domain" description="Calcineurin-like phosphoesterase" evidence="1">
    <location>
        <begin position="46"/>
        <end position="203"/>
    </location>
</feature>
<dbReference type="InterPro" id="IPR051158">
    <property type="entry name" value="Metallophosphoesterase_sf"/>
</dbReference>